<dbReference type="EMBL" id="JAQOWY010000414">
    <property type="protein sequence ID" value="KAK1842422.1"/>
    <property type="molecule type" value="Genomic_DNA"/>
</dbReference>
<evidence type="ECO:0000259" key="3">
    <source>
        <dbReference type="PROSITE" id="PS00028"/>
    </source>
</evidence>
<protein>
    <submittedName>
        <fullName evidence="4">C2H2 finger domain-containing protein</fullName>
    </submittedName>
</protein>
<name>A0AAD9A974_9PEZI</name>
<sequence length="747" mass="85231">MPPRRRRDADVCASDASFSPDDECDTYDENLFDDDEQQGGSDIDATDVDALSEDDDFDVEDQIQLFDGNVFPPEHWLRELEGFNEDAFACQDYSPKTTVLLDAVEEQWRQYCNVIKRDVQRSYATISTGLLHTFFDWFLSQKVGKDGRKKRGIKKKSSLGTYWKVFRLVFERATSDKIDPKLNRSMHREGILPYHYMVLRSLAKKHGLNEQRRANRCMTIDDLKQQVETTLSTTRKSFKLGELRILAVLFLLLLAPAGSRPEATLNLRFKDIRVVLARDPEGGPHKLLLRFTPEFTKTYLGEKEQKTYTIPETMFDPSLLLSPHVFLLGILFRHRAFRAPSLTSPHHLRNLDIHPGERELPLPLREDLNETYIFRRAVETLAGYQMSHDERISSGMMAAWVKRIGQILGFQYPTIAYNLRYNAANAFDQSADVSEALRNLAMGHSNSDPFQRHYLGRNISADLWGILRGQKPQQALLTQACSIGHSISKRRPIDLTAEQSAQVATHPTIRALTKASQALPLGSREYKEAKRAIRNEKQRLRREMRQKILDEWTDEQATDDIERQIRGVGFSKSASADFCRPQRPAQKRLLAKLTAPLVATLEEQYQRRDDAIDAVSAYCLVQEGCTVRVPHCRSTPKAAAPDPSRDPAEGSPLYHATLSVFATSEPRPRRCFICVGQAMDLPPDDGHQVDDLTREFYTPSDLSKHFRRKHLSKVASSDKPECRVCNMTLEHKMHLQNHALTIHGTVS</sequence>
<evidence type="ECO:0000313" key="5">
    <source>
        <dbReference type="Proteomes" id="UP001243330"/>
    </source>
</evidence>
<feature type="region of interest" description="Disordered" evidence="2">
    <location>
        <begin position="1"/>
        <end position="46"/>
    </location>
</feature>
<dbReference type="InterPro" id="IPR021842">
    <property type="entry name" value="DUF3435"/>
</dbReference>
<gene>
    <name evidence="4" type="ORF">CCHR01_14931</name>
</gene>
<dbReference type="AlphaFoldDB" id="A0AAD9A974"/>
<proteinExistence type="predicted"/>
<dbReference type="PANTHER" id="PTHR37535:SF2">
    <property type="entry name" value="FINGER DOMAIN PROTEIN, PUTATIVE (AFU_ORTHOLOGUE AFUA_6G09300)-RELATED"/>
    <property type="match status" value="1"/>
</dbReference>
<evidence type="ECO:0000256" key="2">
    <source>
        <dbReference type="SAM" id="MobiDB-lite"/>
    </source>
</evidence>
<keyword evidence="1" id="KW-0175">Coiled coil</keyword>
<dbReference type="InterPro" id="IPR013087">
    <property type="entry name" value="Znf_C2H2_type"/>
</dbReference>
<feature type="compositionally biased region" description="Acidic residues" evidence="2">
    <location>
        <begin position="20"/>
        <end position="37"/>
    </location>
</feature>
<dbReference type="PANTHER" id="PTHR37535">
    <property type="entry name" value="FLUG DOMAIN PROTEIN"/>
    <property type="match status" value="1"/>
</dbReference>
<evidence type="ECO:0000256" key="1">
    <source>
        <dbReference type="SAM" id="Coils"/>
    </source>
</evidence>
<organism evidence="4 5">
    <name type="scientific">Colletotrichum chrysophilum</name>
    <dbReference type="NCBI Taxonomy" id="1836956"/>
    <lineage>
        <taxon>Eukaryota</taxon>
        <taxon>Fungi</taxon>
        <taxon>Dikarya</taxon>
        <taxon>Ascomycota</taxon>
        <taxon>Pezizomycotina</taxon>
        <taxon>Sordariomycetes</taxon>
        <taxon>Hypocreomycetidae</taxon>
        <taxon>Glomerellales</taxon>
        <taxon>Glomerellaceae</taxon>
        <taxon>Colletotrichum</taxon>
        <taxon>Colletotrichum gloeosporioides species complex</taxon>
    </lineage>
</organism>
<comment type="caution">
    <text evidence="4">The sequence shown here is derived from an EMBL/GenBank/DDBJ whole genome shotgun (WGS) entry which is preliminary data.</text>
</comment>
<feature type="domain" description="C2H2-type" evidence="3">
    <location>
        <begin position="722"/>
        <end position="743"/>
    </location>
</feature>
<dbReference type="Proteomes" id="UP001243330">
    <property type="component" value="Unassembled WGS sequence"/>
</dbReference>
<keyword evidence="5" id="KW-1185">Reference proteome</keyword>
<feature type="coiled-coil region" evidence="1">
    <location>
        <begin position="523"/>
        <end position="550"/>
    </location>
</feature>
<evidence type="ECO:0000313" key="4">
    <source>
        <dbReference type="EMBL" id="KAK1842422.1"/>
    </source>
</evidence>
<dbReference type="Pfam" id="PF11917">
    <property type="entry name" value="DUF3435"/>
    <property type="match status" value="1"/>
</dbReference>
<dbReference type="PROSITE" id="PS00028">
    <property type="entry name" value="ZINC_FINGER_C2H2_1"/>
    <property type="match status" value="1"/>
</dbReference>
<reference evidence="4" key="1">
    <citation type="submission" date="2023-01" db="EMBL/GenBank/DDBJ databases">
        <title>Colletotrichum chrysophilum M932 genome sequence.</title>
        <authorList>
            <person name="Baroncelli R."/>
        </authorList>
    </citation>
    <scope>NUCLEOTIDE SEQUENCE</scope>
    <source>
        <strain evidence="4">M932</strain>
    </source>
</reference>
<accession>A0AAD9A974</accession>